<dbReference type="Proteomes" id="UP001141950">
    <property type="component" value="Unassembled WGS sequence"/>
</dbReference>
<sequence length="311" mass="35093">MFAHRIEDHLEMGIVYNAMYPDAVQDDAALLQSADQILHDTYFRRIEVSGIQHAELRARFRQRLAVCRVNTSYLAQPVIFREGLDLGSHDPSERLRAMNRMRICMEEAEAVGADMIEMISGPCPAGGADEQSIRRFAESILELSKEAREKSLTIMVEMFDYDVDKKRLIGSVEDTIQCFQHIGASQSVQLLLDLSHIPMVRADIFEAVRQLSPWLGHVHVGNTVMMPGDSKYGDTHPYFGYPAGAIDIDQLATYFQALHEVGYIREDRSARLTFELICTSADRPADLMANAKRTLQAAWHSFLSKGGNRRS</sequence>
<dbReference type="Gene3D" id="3.20.20.150">
    <property type="entry name" value="Divalent-metal-dependent TIM barrel enzymes"/>
    <property type="match status" value="1"/>
</dbReference>
<comment type="caution">
    <text evidence="2">The sequence shown here is derived from an EMBL/GenBank/DDBJ whole genome shotgun (WGS) entry which is preliminary data.</text>
</comment>
<keyword evidence="3" id="KW-1185">Reference proteome</keyword>
<dbReference type="InterPro" id="IPR036237">
    <property type="entry name" value="Xyl_isomerase-like_sf"/>
</dbReference>
<dbReference type="InterPro" id="IPR050312">
    <property type="entry name" value="IolE/XylAMocC-like"/>
</dbReference>
<reference evidence="2" key="1">
    <citation type="submission" date="2022-08" db="EMBL/GenBank/DDBJ databases">
        <title>The genomic sequence of strain Paenibacillus sp. SCIV0701.</title>
        <authorList>
            <person name="Zhao H."/>
        </authorList>
    </citation>
    <scope>NUCLEOTIDE SEQUENCE</scope>
    <source>
        <strain evidence="2">SCIV0701</strain>
    </source>
</reference>
<dbReference type="AlphaFoldDB" id="A0A9X2MS54"/>
<dbReference type="PANTHER" id="PTHR12110">
    <property type="entry name" value="HYDROXYPYRUVATE ISOMERASE"/>
    <property type="match status" value="1"/>
</dbReference>
<proteinExistence type="predicted"/>
<dbReference type="InterPro" id="IPR013022">
    <property type="entry name" value="Xyl_isomerase-like_TIM-brl"/>
</dbReference>
<evidence type="ECO:0000313" key="3">
    <source>
        <dbReference type="Proteomes" id="UP001141950"/>
    </source>
</evidence>
<dbReference type="SUPFAM" id="SSF51658">
    <property type="entry name" value="Xylose isomerase-like"/>
    <property type="match status" value="1"/>
</dbReference>
<protein>
    <submittedName>
        <fullName evidence="2">Sugar phosphate isomerase/epimerase</fullName>
    </submittedName>
</protein>
<dbReference type="EMBL" id="JANIPJ010000008">
    <property type="protein sequence ID" value="MCR2804751.1"/>
    <property type="molecule type" value="Genomic_DNA"/>
</dbReference>
<dbReference type="PANTHER" id="PTHR12110:SF53">
    <property type="entry name" value="BLR5974 PROTEIN"/>
    <property type="match status" value="1"/>
</dbReference>
<accession>A0A9X2MS54</accession>
<dbReference type="GO" id="GO:0016853">
    <property type="term" value="F:isomerase activity"/>
    <property type="evidence" value="ECO:0007669"/>
    <property type="project" value="UniProtKB-KW"/>
</dbReference>
<evidence type="ECO:0000313" key="2">
    <source>
        <dbReference type="EMBL" id="MCR2804751.1"/>
    </source>
</evidence>
<name>A0A9X2MS54_9BACL</name>
<keyword evidence="2" id="KW-0413">Isomerase</keyword>
<feature type="domain" description="Xylose isomerase-like TIM barrel" evidence="1">
    <location>
        <begin position="53"/>
        <end position="263"/>
    </location>
</feature>
<organism evidence="2 3">
    <name type="scientific">Paenibacillus soyae</name>
    <dbReference type="NCBI Taxonomy" id="2969249"/>
    <lineage>
        <taxon>Bacteria</taxon>
        <taxon>Bacillati</taxon>
        <taxon>Bacillota</taxon>
        <taxon>Bacilli</taxon>
        <taxon>Bacillales</taxon>
        <taxon>Paenibacillaceae</taxon>
        <taxon>Paenibacillus</taxon>
    </lineage>
</organism>
<dbReference type="Pfam" id="PF01261">
    <property type="entry name" value="AP_endonuc_2"/>
    <property type="match status" value="1"/>
</dbReference>
<evidence type="ECO:0000259" key="1">
    <source>
        <dbReference type="Pfam" id="PF01261"/>
    </source>
</evidence>
<gene>
    <name evidence="2" type="ORF">NQZ67_12760</name>
</gene>